<name>A0A4W3GYJ3_CALMI</name>
<evidence type="ECO:0000313" key="2">
    <source>
        <dbReference type="Ensembl" id="ENSCMIP00000008601.1"/>
    </source>
</evidence>
<reference evidence="3" key="2">
    <citation type="journal article" date="2007" name="PLoS Biol.">
        <title>Survey sequencing and comparative analysis of the elephant shark (Callorhinchus milii) genome.</title>
        <authorList>
            <person name="Venkatesh B."/>
            <person name="Kirkness E.F."/>
            <person name="Loh Y.H."/>
            <person name="Halpern A.L."/>
            <person name="Lee A.P."/>
            <person name="Johnson J."/>
            <person name="Dandona N."/>
            <person name="Viswanathan L.D."/>
            <person name="Tay A."/>
            <person name="Venter J.C."/>
            <person name="Strausberg R.L."/>
            <person name="Brenner S."/>
        </authorList>
    </citation>
    <scope>NUCLEOTIDE SEQUENCE [LARGE SCALE GENOMIC DNA]</scope>
</reference>
<protein>
    <submittedName>
        <fullName evidence="2">Uncharacterized protein</fullName>
    </submittedName>
</protein>
<feature type="compositionally biased region" description="Basic and acidic residues" evidence="1">
    <location>
        <begin position="15"/>
        <end position="27"/>
    </location>
</feature>
<evidence type="ECO:0000256" key="1">
    <source>
        <dbReference type="SAM" id="MobiDB-lite"/>
    </source>
</evidence>
<reference evidence="3" key="3">
    <citation type="journal article" date="2014" name="Nature">
        <title>Elephant shark genome provides unique insights into gnathostome evolution.</title>
        <authorList>
            <consortium name="International Elephant Shark Genome Sequencing Consortium"/>
            <person name="Venkatesh B."/>
            <person name="Lee A.P."/>
            <person name="Ravi V."/>
            <person name="Maurya A.K."/>
            <person name="Lian M.M."/>
            <person name="Swann J.B."/>
            <person name="Ohta Y."/>
            <person name="Flajnik M.F."/>
            <person name="Sutoh Y."/>
            <person name="Kasahara M."/>
            <person name="Hoon S."/>
            <person name="Gangu V."/>
            <person name="Roy S.W."/>
            <person name="Irimia M."/>
            <person name="Korzh V."/>
            <person name="Kondrychyn I."/>
            <person name="Lim Z.W."/>
            <person name="Tay B.H."/>
            <person name="Tohari S."/>
            <person name="Kong K.W."/>
            <person name="Ho S."/>
            <person name="Lorente-Galdos B."/>
            <person name="Quilez J."/>
            <person name="Marques-Bonet T."/>
            <person name="Raney B.J."/>
            <person name="Ingham P.W."/>
            <person name="Tay A."/>
            <person name="Hillier L.W."/>
            <person name="Minx P."/>
            <person name="Boehm T."/>
            <person name="Wilson R.K."/>
            <person name="Brenner S."/>
            <person name="Warren W.C."/>
        </authorList>
    </citation>
    <scope>NUCLEOTIDE SEQUENCE [LARGE SCALE GENOMIC DNA]</scope>
</reference>
<reference evidence="2" key="5">
    <citation type="submission" date="2025-09" db="UniProtKB">
        <authorList>
            <consortium name="Ensembl"/>
        </authorList>
    </citation>
    <scope>IDENTIFICATION</scope>
</reference>
<feature type="region of interest" description="Disordered" evidence="1">
    <location>
        <begin position="1"/>
        <end position="27"/>
    </location>
</feature>
<evidence type="ECO:0000313" key="3">
    <source>
        <dbReference type="Proteomes" id="UP000314986"/>
    </source>
</evidence>
<dbReference type="AlphaFoldDB" id="A0A4W3GYJ3"/>
<dbReference type="Proteomes" id="UP000314986">
    <property type="component" value="Unassembled WGS sequence"/>
</dbReference>
<organism evidence="2 3">
    <name type="scientific">Callorhinchus milii</name>
    <name type="common">Ghost shark</name>
    <dbReference type="NCBI Taxonomy" id="7868"/>
    <lineage>
        <taxon>Eukaryota</taxon>
        <taxon>Metazoa</taxon>
        <taxon>Chordata</taxon>
        <taxon>Craniata</taxon>
        <taxon>Vertebrata</taxon>
        <taxon>Chondrichthyes</taxon>
        <taxon>Holocephali</taxon>
        <taxon>Chimaeriformes</taxon>
        <taxon>Callorhinchidae</taxon>
        <taxon>Callorhinchus</taxon>
    </lineage>
</organism>
<sequence length="60" mass="7303">MAFKKKPLETLPLRPEPEERTQDERSTKQLYPNFRSWPYTCSLNHIYPNFRPTPKASYFR</sequence>
<accession>A0A4W3GYJ3</accession>
<dbReference type="Ensembl" id="ENSCMIT00000008842.1">
    <property type="protein sequence ID" value="ENSCMIP00000008601.1"/>
    <property type="gene ID" value="ENSCMIG00000004584.1"/>
</dbReference>
<dbReference type="InParanoid" id="A0A4W3GYJ3"/>
<keyword evidence="3" id="KW-1185">Reference proteome</keyword>
<reference evidence="2" key="4">
    <citation type="submission" date="2025-08" db="UniProtKB">
        <authorList>
            <consortium name="Ensembl"/>
        </authorList>
    </citation>
    <scope>IDENTIFICATION</scope>
</reference>
<reference evidence="3" key="1">
    <citation type="journal article" date="2006" name="Science">
        <title>Ancient noncoding elements conserved in the human genome.</title>
        <authorList>
            <person name="Venkatesh B."/>
            <person name="Kirkness E.F."/>
            <person name="Loh Y.H."/>
            <person name="Halpern A.L."/>
            <person name="Lee A.P."/>
            <person name="Johnson J."/>
            <person name="Dandona N."/>
            <person name="Viswanathan L.D."/>
            <person name="Tay A."/>
            <person name="Venter J.C."/>
            <person name="Strausberg R.L."/>
            <person name="Brenner S."/>
        </authorList>
    </citation>
    <scope>NUCLEOTIDE SEQUENCE [LARGE SCALE GENOMIC DNA]</scope>
</reference>
<proteinExistence type="predicted"/>